<dbReference type="AlphaFoldDB" id="A0A382DA82"/>
<accession>A0A382DA82</accession>
<name>A0A382DA82_9ZZZZ</name>
<organism evidence="1">
    <name type="scientific">marine metagenome</name>
    <dbReference type="NCBI Taxonomy" id="408172"/>
    <lineage>
        <taxon>unclassified sequences</taxon>
        <taxon>metagenomes</taxon>
        <taxon>ecological metagenomes</taxon>
    </lineage>
</organism>
<sequence>MKIKQYYRYKNKNYLIRKGKRGGYFILQNNRRKYIKSLIKIQKGGYEIPKSFKIFSTINDKETKIRSENNISNSIDGIPLFKDCDDLNEHNKFMSNLSSKNKWFYSDEKTGKERYYGSCFIWNKEQRSWNKKDGCKISDVMETWLKETLSIECKMALVIYWFLKLYRIYGKKIDIIVKDIHCRECKDDAFHTHTAINMDDVGLFSRYNNIYIPPQENIFKTMQLLQNVNRHFGYIRSNIGYIPMKKIGSSKYILTSPQGHNIMISCNEDKNVSFAVYGPINIYEPNQKIDIKNNLGKYMIPTNLEKWFLKVISEGKINLEQSQKEKGNKIPMTYKIFIDNNNKPKLYNYKDWYGGSHFYNISYKLPKNFT</sequence>
<reference evidence="1" key="1">
    <citation type="submission" date="2018-05" db="EMBL/GenBank/DDBJ databases">
        <authorList>
            <person name="Lanie J.A."/>
            <person name="Ng W.-L."/>
            <person name="Kazmierczak K.M."/>
            <person name="Andrzejewski T.M."/>
            <person name="Davidsen T.M."/>
            <person name="Wayne K.J."/>
            <person name="Tettelin H."/>
            <person name="Glass J.I."/>
            <person name="Rusch D."/>
            <person name="Podicherti R."/>
            <person name="Tsui H.-C.T."/>
            <person name="Winkler M.E."/>
        </authorList>
    </citation>
    <scope>NUCLEOTIDE SEQUENCE</scope>
</reference>
<protein>
    <submittedName>
        <fullName evidence="1">Uncharacterized protein</fullName>
    </submittedName>
</protein>
<gene>
    <name evidence="1" type="ORF">METZ01_LOCUS188174</name>
</gene>
<dbReference type="EMBL" id="UINC01038379">
    <property type="protein sequence ID" value="SVB35320.1"/>
    <property type="molecule type" value="Genomic_DNA"/>
</dbReference>
<proteinExistence type="predicted"/>
<evidence type="ECO:0000313" key="1">
    <source>
        <dbReference type="EMBL" id="SVB35320.1"/>
    </source>
</evidence>